<keyword evidence="1" id="KW-0812">Transmembrane</keyword>
<dbReference type="Proteomes" id="UP000245865">
    <property type="component" value="Unassembled WGS sequence"/>
</dbReference>
<keyword evidence="1" id="KW-0472">Membrane</keyword>
<reference evidence="2 3" key="1">
    <citation type="submission" date="2018-05" db="EMBL/GenBank/DDBJ databases">
        <title>Comparative genomic sequence analysis between strain HN4 and CCM 8460T (Falsochrobactrum ovis) will provide more evidence to prove that HN4 is a new species of Falsochrobactrum.</title>
        <authorList>
            <person name="Lyu W."/>
            <person name="Sun L."/>
            <person name="Yao L."/>
        </authorList>
    </citation>
    <scope>NUCLEOTIDE SEQUENCE [LARGE SCALE GENOMIC DNA]</scope>
    <source>
        <strain evidence="2 3">HN4</strain>
    </source>
</reference>
<accession>A0A316JC55</accession>
<evidence type="ECO:0000313" key="3">
    <source>
        <dbReference type="Proteomes" id="UP000245865"/>
    </source>
</evidence>
<feature type="transmembrane region" description="Helical" evidence="1">
    <location>
        <begin position="36"/>
        <end position="66"/>
    </location>
</feature>
<protein>
    <submittedName>
        <fullName evidence="2">Uncharacterized protein</fullName>
    </submittedName>
</protein>
<name>A0A316JC55_9HYPH</name>
<gene>
    <name evidence="2" type="ORF">DKP76_07290</name>
</gene>
<sequence length="94" mass="10209">MFREPNEGGGRATSKPEVIIVHETVLKSWMRDASTFILFAALIGIGVLLQSVALQWVGAIIAFITISAKATNVGRSYSIPQARAKLDQLEVSHD</sequence>
<evidence type="ECO:0000256" key="1">
    <source>
        <dbReference type="SAM" id="Phobius"/>
    </source>
</evidence>
<organism evidence="2 3">
    <name type="scientific">Falsochrobactrum shanghaiense</name>
    <dbReference type="NCBI Taxonomy" id="2201899"/>
    <lineage>
        <taxon>Bacteria</taxon>
        <taxon>Pseudomonadati</taxon>
        <taxon>Pseudomonadota</taxon>
        <taxon>Alphaproteobacteria</taxon>
        <taxon>Hyphomicrobiales</taxon>
        <taxon>Brucellaceae</taxon>
        <taxon>Falsochrobactrum</taxon>
    </lineage>
</organism>
<proteinExistence type="predicted"/>
<keyword evidence="1" id="KW-1133">Transmembrane helix</keyword>
<dbReference type="OrthoDB" id="8454921at2"/>
<keyword evidence="3" id="KW-1185">Reference proteome</keyword>
<dbReference type="RefSeq" id="WP_109705752.1">
    <property type="nucleotide sequence ID" value="NZ_QGDB01000002.1"/>
</dbReference>
<comment type="caution">
    <text evidence="2">The sequence shown here is derived from an EMBL/GenBank/DDBJ whole genome shotgun (WGS) entry which is preliminary data.</text>
</comment>
<dbReference type="EMBL" id="QGDB01000002">
    <property type="protein sequence ID" value="PWL18858.1"/>
    <property type="molecule type" value="Genomic_DNA"/>
</dbReference>
<evidence type="ECO:0000313" key="2">
    <source>
        <dbReference type="EMBL" id="PWL18858.1"/>
    </source>
</evidence>
<dbReference type="AlphaFoldDB" id="A0A316JC55"/>